<keyword evidence="2" id="KW-1185">Reference proteome</keyword>
<reference evidence="1 2" key="1">
    <citation type="submission" date="2019-04" db="EMBL/GenBank/DDBJ databases">
        <title>Lampropedia sp YIM MLB12 draf genome.</title>
        <authorList>
            <person name="Wang Y.-X."/>
        </authorList>
    </citation>
    <scope>NUCLEOTIDE SEQUENCE [LARGE SCALE GENOMIC DNA]</scope>
    <source>
        <strain evidence="1 2">YIM MLB12</strain>
    </source>
</reference>
<comment type="caution">
    <text evidence="1">The sequence shown here is derived from an EMBL/GenBank/DDBJ whole genome shotgun (WGS) entry which is preliminary data.</text>
</comment>
<dbReference type="OrthoDB" id="9874899at2"/>
<organism evidence="1 2">
    <name type="scientific">Lampropedia aestuarii</name>
    <dbReference type="NCBI Taxonomy" id="2562762"/>
    <lineage>
        <taxon>Bacteria</taxon>
        <taxon>Pseudomonadati</taxon>
        <taxon>Pseudomonadota</taxon>
        <taxon>Betaproteobacteria</taxon>
        <taxon>Burkholderiales</taxon>
        <taxon>Comamonadaceae</taxon>
        <taxon>Lampropedia</taxon>
    </lineage>
</organism>
<dbReference type="EMBL" id="SSWX01000031">
    <property type="protein sequence ID" value="THJ30907.1"/>
    <property type="molecule type" value="Genomic_DNA"/>
</dbReference>
<name>A0A4S5BF25_9BURK</name>
<gene>
    <name evidence="1" type="ORF">E8K88_16680</name>
</gene>
<accession>A0A4S5BF25</accession>
<evidence type="ECO:0000313" key="2">
    <source>
        <dbReference type="Proteomes" id="UP000306236"/>
    </source>
</evidence>
<sequence length="248" mass="26457">METTYGATKEGDLPELSALFYDKSVTTVRQSVELGYDKNTDKRFCQAVVHMQFPEGNAGAVLMGASVYGFIDTKGVKVAQGGSVQERIEFAVQDANTGEDHFYLNADMPGLVQLMGFGHSMFVVSHRRAGHWSGSYVCSGVDGATSGARGPFEQPVSFDVSKGSKAVLERSTQAGGYETINLELGQAVSGKGEGANSATDKWTVALQGHVDGTALQAKGQIKDLDGEVLRECTLQMTQTPAGLNFEKN</sequence>
<dbReference type="RefSeq" id="WP_136407812.1">
    <property type="nucleotide sequence ID" value="NZ_SSWX01000031.1"/>
</dbReference>
<dbReference type="Proteomes" id="UP000306236">
    <property type="component" value="Unassembled WGS sequence"/>
</dbReference>
<evidence type="ECO:0000313" key="1">
    <source>
        <dbReference type="EMBL" id="THJ30907.1"/>
    </source>
</evidence>
<dbReference type="AlphaFoldDB" id="A0A4S5BF25"/>
<protein>
    <submittedName>
        <fullName evidence="1">Uncharacterized protein</fullName>
    </submittedName>
</protein>
<proteinExistence type="predicted"/>